<dbReference type="PROSITE" id="PS50110">
    <property type="entry name" value="RESPONSE_REGULATORY"/>
    <property type="match status" value="1"/>
</dbReference>
<dbReference type="InterPro" id="IPR003607">
    <property type="entry name" value="HD/PDEase_dom"/>
</dbReference>
<evidence type="ECO:0000259" key="3">
    <source>
        <dbReference type="PROSITE" id="PS51831"/>
    </source>
</evidence>
<dbReference type="EMBL" id="MVBK01000067">
    <property type="protein sequence ID" value="OOG23382.1"/>
    <property type="molecule type" value="Genomic_DNA"/>
</dbReference>
<name>A0A1V3NEV4_9GAMM</name>
<feature type="domain" description="Response regulatory" evidence="2">
    <location>
        <begin position="2"/>
        <end position="120"/>
    </location>
</feature>
<feature type="domain" description="HD" evidence="3">
    <location>
        <begin position="169"/>
        <end position="293"/>
    </location>
</feature>
<evidence type="ECO:0000313" key="5">
    <source>
        <dbReference type="EMBL" id="OOG23382.1"/>
    </source>
</evidence>
<dbReference type="PROSITE" id="PS51831">
    <property type="entry name" value="HD"/>
    <property type="match status" value="1"/>
</dbReference>
<dbReference type="Pfam" id="PF00072">
    <property type="entry name" value="Response_reg"/>
    <property type="match status" value="1"/>
</dbReference>
<dbReference type="InterPro" id="IPR037522">
    <property type="entry name" value="HD_GYP_dom"/>
</dbReference>
<evidence type="ECO:0000313" key="6">
    <source>
        <dbReference type="Proteomes" id="UP000189462"/>
    </source>
</evidence>
<dbReference type="Proteomes" id="UP000189462">
    <property type="component" value="Unassembled WGS sequence"/>
</dbReference>
<dbReference type="InterPro" id="IPR011006">
    <property type="entry name" value="CheY-like_superfamily"/>
</dbReference>
<sequence>MRLFIVDDQSTGRRILTELMQGVWPGVEIVAFSEPEAALAQIRETMPDLIITDFRMPQMSGAQFIRAVRALPGSAEVPIVVVTVLEDRNVRYEALDAGATDFLSRPLDPVECRVRCRNLLRLRRQSRLVQHRARWLERQVQAATRDILDRERETLLRLAKAGEYRDEGTGNHVLRMARYARHIAARMGLDPALCETIELAAPMHDIGKIGVPDQVLLKPGPLTATERSVMERHTLMGHEILRDSASRYMQMGAIIALGHHERWDGKGYPNGLAGEQVPLEARIVAVADVYDALRSLRPYKPAWSRDAACAYLSEQAGRQLDPDCVAAFMSGYDEIINIEDTLRDPDTDAGDG</sequence>
<feature type="domain" description="HD-GYP" evidence="4">
    <location>
        <begin position="147"/>
        <end position="344"/>
    </location>
</feature>
<dbReference type="STRING" id="108003.B1C78_11570"/>
<dbReference type="PANTHER" id="PTHR45228:SF1">
    <property type="entry name" value="CYCLIC DI-GMP PHOSPHODIESTERASE TM_0186"/>
    <property type="match status" value="1"/>
</dbReference>
<dbReference type="PANTHER" id="PTHR45228">
    <property type="entry name" value="CYCLIC DI-GMP PHOSPHODIESTERASE TM_0186-RELATED"/>
    <property type="match status" value="1"/>
</dbReference>
<dbReference type="SMART" id="SM00448">
    <property type="entry name" value="REC"/>
    <property type="match status" value="1"/>
</dbReference>
<dbReference type="Pfam" id="PF13487">
    <property type="entry name" value="HD_5"/>
    <property type="match status" value="1"/>
</dbReference>
<evidence type="ECO:0000259" key="2">
    <source>
        <dbReference type="PROSITE" id="PS50110"/>
    </source>
</evidence>
<evidence type="ECO:0000256" key="1">
    <source>
        <dbReference type="PROSITE-ProRule" id="PRU00169"/>
    </source>
</evidence>
<dbReference type="SUPFAM" id="SSF109604">
    <property type="entry name" value="HD-domain/PDEase-like"/>
    <property type="match status" value="1"/>
</dbReference>
<feature type="modified residue" description="4-aspartylphosphate" evidence="1">
    <location>
        <position position="53"/>
    </location>
</feature>
<dbReference type="GO" id="GO:0008081">
    <property type="term" value="F:phosphoric diester hydrolase activity"/>
    <property type="evidence" value="ECO:0007669"/>
    <property type="project" value="UniProtKB-ARBA"/>
</dbReference>
<keyword evidence="1" id="KW-0597">Phosphoprotein</keyword>
<dbReference type="AlphaFoldDB" id="A0A1V3NEV4"/>
<dbReference type="GO" id="GO:0000160">
    <property type="term" value="P:phosphorelay signal transduction system"/>
    <property type="evidence" value="ECO:0007669"/>
    <property type="project" value="InterPro"/>
</dbReference>
<gene>
    <name evidence="5" type="ORF">B1C78_11570</name>
</gene>
<evidence type="ECO:0000259" key="4">
    <source>
        <dbReference type="PROSITE" id="PS51832"/>
    </source>
</evidence>
<proteinExistence type="predicted"/>
<dbReference type="SMART" id="SM00471">
    <property type="entry name" value="HDc"/>
    <property type="match status" value="1"/>
</dbReference>
<accession>A0A1V3NEV4</accession>
<dbReference type="CDD" id="cd17551">
    <property type="entry name" value="REC_RpfG-like"/>
    <property type="match status" value="1"/>
</dbReference>
<dbReference type="CDD" id="cd00077">
    <property type="entry name" value="HDc"/>
    <property type="match status" value="1"/>
</dbReference>
<dbReference type="InterPro" id="IPR052020">
    <property type="entry name" value="Cyclic_di-GMP/3'3'-cGAMP_PDE"/>
</dbReference>
<dbReference type="SUPFAM" id="SSF52172">
    <property type="entry name" value="CheY-like"/>
    <property type="match status" value="1"/>
</dbReference>
<organism evidence="5 6">
    <name type="scientific">Thioalkalivibrio denitrificans</name>
    <dbReference type="NCBI Taxonomy" id="108003"/>
    <lineage>
        <taxon>Bacteria</taxon>
        <taxon>Pseudomonadati</taxon>
        <taxon>Pseudomonadota</taxon>
        <taxon>Gammaproteobacteria</taxon>
        <taxon>Chromatiales</taxon>
        <taxon>Ectothiorhodospiraceae</taxon>
        <taxon>Thioalkalivibrio</taxon>
    </lineage>
</organism>
<keyword evidence="6" id="KW-1185">Reference proteome</keyword>
<comment type="caution">
    <text evidence="5">The sequence shown here is derived from an EMBL/GenBank/DDBJ whole genome shotgun (WGS) entry which is preliminary data.</text>
</comment>
<dbReference type="InterPro" id="IPR001789">
    <property type="entry name" value="Sig_transdc_resp-reg_receiver"/>
</dbReference>
<reference evidence="5 6" key="1">
    <citation type="submission" date="2017-02" db="EMBL/GenBank/DDBJ databases">
        <title>Genomic diversity within the haloalkaliphilic genus Thioalkalivibrio.</title>
        <authorList>
            <person name="Ahn A.-C."/>
            <person name="Meier-Kolthoff J."/>
            <person name="Overmars L."/>
            <person name="Richter M."/>
            <person name="Woyke T."/>
            <person name="Sorokin D.Y."/>
            <person name="Muyzer G."/>
        </authorList>
    </citation>
    <scope>NUCLEOTIDE SEQUENCE [LARGE SCALE GENOMIC DNA]</scope>
    <source>
        <strain evidence="5 6">ALJD</strain>
    </source>
</reference>
<dbReference type="InterPro" id="IPR006674">
    <property type="entry name" value="HD_domain"/>
</dbReference>
<dbReference type="Gene3D" id="1.10.3210.10">
    <property type="entry name" value="Hypothetical protein af1432"/>
    <property type="match status" value="1"/>
</dbReference>
<protein>
    <submittedName>
        <fullName evidence="5">Two-component system response regulator</fullName>
    </submittedName>
</protein>
<dbReference type="PROSITE" id="PS51832">
    <property type="entry name" value="HD_GYP"/>
    <property type="match status" value="1"/>
</dbReference>
<dbReference type="Gene3D" id="3.40.50.2300">
    <property type="match status" value="1"/>
</dbReference>